<dbReference type="EMBL" id="KV427431">
    <property type="protein sequence ID" value="KZV77873.1"/>
    <property type="molecule type" value="Genomic_DNA"/>
</dbReference>
<protein>
    <submittedName>
        <fullName evidence="1">Uncharacterized protein</fullName>
    </submittedName>
</protein>
<proteinExistence type="predicted"/>
<dbReference type="AlphaFoldDB" id="A0A166MC71"/>
<name>A0A166MC71_EXIGL</name>
<reference evidence="1 2" key="1">
    <citation type="journal article" date="2016" name="Mol. Biol. Evol.">
        <title>Comparative Genomics of Early-Diverging Mushroom-Forming Fungi Provides Insights into the Origins of Lignocellulose Decay Capabilities.</title>
        <authorList>
            <person name="Nagy L.G."/>
            <person name="Riley R."/>
            <person name="Tritt A."/>
            <person name="Adam C."/>
            <person name="Daum C."/>
            <person name="Floudas D."/>
            <person name="Sun H."/>
            <person name="Yadav J.S."/>
            <person name="Pangilinan J."/>
            <person name="Larsson K.H."/>
            <person name="Matsuura K."/>
            <person name="Barry K."/>
            <person name="Labutti K."/>
            <person name="Kuo R."/>
            <person name="Ohm R.A."/>
            <person name="Bhattacharya S.S."/>
            <person name="Shirouzu T."/>
            <person name="Yoshinaga Y."/>
            <person name="Martin F.M."/>
            <person name="Grigoriev I.V."/>
            <person name="Hibbett D.S."/>
        </authorList>
    </citation>
    <scope>NUCLEOTIDE SEQUENCE [LARGE SCALE GENOMIC DNA]</scope>
    <source>
        <strain evidence="1 2">HHB12029</strain>
    </source>
</reference>
<evidence type="ECO:0000313" key="2">
    <source>
        <dbReference type="Proteomes" id="UP000077266"/>
    </source>
</evidence>
<organism evidence="1 2">
    <name type="scientific">Exidia glandulosa HHB12029</name>
    <dbReference type="NCBI Taxonomy" id="1314781"/>
    <lineage>
        <taxon>Eukaryota</taxon>
        <taxon>Fungi</taxon>
        <taxon>Dikarya</taxon>
        <taxon>Basidiomycota</taxon>
        <taxon>Agaricomycotina</taxon>
        <taxon>Agaricomycetes</taxon>
        <taxon>Auriculariales</taxon>
        <taxon>Exidiaceae</taxon>
        <taxon>Exidia</taxon>
    </lineage>
</organism>
<evidence type="ECO:0000313" key="1">
    <source>
        <dbReference type="EMBL" id="KZV77873.1"/>
    </source>
</evidence>
<gene>
    <name evidence="1" type="ORF">EXIGLDRAFT_719770</name>
</gene>
<dbReference type="Proteomes" id="UP000077266">
    <property type="component" value="Unassembled WGS sequence"/>
</dbReference>
<sequence>MHYVRGNDYGLAGTINFLRERCTLECLAAGHAATFRSRCCACISCLLDSSFATYSDTTQVARTCASAW</sequence>
<dbReference type="InParanoid" id="A0A166MC71"/>
<keyword evidence="2" id="KW-1185">Reference proteome</keyword>
<accession>A0A166MC71</accession>